<keyword evidence="4 5" id="KW-0472">Membrane</keyword>
<sequence length="234" mass="25479">MELAITIVVTAVAAVLLAPSIRKAPAAWYAGAVAVCVICAYLMLHPMPYQVLRAFAFAVQKCYVAFGLFAVVMFVGAAPKTSVFFHRVMPARAELSIVATLLSGGHIVLYTMNYLSTGSALFSTPKMLVPFAMSVIAAVVLVVLFATSFKRVRVTMPFNRWKFIQRFAYLFFALIIVHALLFLGPSALNGSVHAATNLAVYVLVGAAYAVARIARYMSDRKKASKPETLEDLCR</sequence>
<feature type="domain" description="Ferric oxidoreductase" evidence="6">
    <location>
        <begin position="64"/>
        <end position="175"/>
    </location>
</feature>
<dbReference type="InterPro" id="IPR013130">
    <property type="entry name" value="Fe3_Rdtase_TM_dom"/>
</dbReference>
<keyword evidence="3 5" id="KW-1133">Transmembrane helix</keyword>
<feature type="transmembrane region" description="Helical" evidence="5">
    <location>
        <begin position="127"/>
        <end position="146"/>
    </location>
</feature>
<protein>
    <submittedName>
        <fullName evidence="7">Ferric reductase like transmembrane component</fullName>
    </submittedName>
</protein>
<dbReference type="eggNOG" id="COG2717">
    <property type="taxonomic scope" value="Bacteria"/>
</dbReference>
<feature type="transmembrane region" description="Helical" evidence="5">
    <location>
        <begin position="27"/>
        <end position="44"/>
    </location>
</feature>
<reference evidence="7 8" key="1">
    <citation type="journal article" date="2009" name="Stand. Genomic Sci.">
        <title>Complete genome sequence of Slackia heliotrinireducens type strain (RHS 1).</title>
        <authorList>
            <person name="Pukall R."/>
            <person name="Lapidus A."/>
            <person name="Nolan M."/>
            <person name="Copeland A."/>
            <person name="Glavina Del Rio T."/>
            <person name="Lucas S."/>
            <person name="Chen F."/>
            <person name="Tice H."/>
            <person name="Cheng J.F."/>
            <person name="Chertkov O."/>
            <person name="Bruce D."/>
            <person name="Goodwin L."/>
            <person name="Kuske C."/>
            <person name="Brettin T."/>
            <person name="Detter J.C."/>
            <person name="Han C."/>
            <person name="Pitluck S."/>
            <person name="Pati A."/>
            <person name="Mavrommatis K."/>
            <person name="Ivanova N."/>
            <person name="Ovchinnikova G."/>
            <person name="Chen A."/>
            <person name="Palaniappan K."/>
            <person name="Schneider S."/>
            <person name="Rohde M."/>
            <person name="Chain P."/>
            <person name="D'haeseleer P."/>
            <person name="Goker M."/>
            <person name="Bristow J."/>
            <person name="Eisen J.A."/>
            <person name="Markowitz V."/>
            <person name="Kyrpides N.C."/>
            <person name="Klenk H.P."/>
            <person name="Hugenholtz P."/>
        </authorList>
    </citation>
    <scope>NUCLEOTIDE SEQUENCE [LARGE SCALE GENOMIC DNA]</scope>
    <source>
        <strain evidence="8">ATCC 29202 / DSM 20476 / NCTC 11029 / RHS 1</strain>
    </source>
</reference>
<comment type="subcellular location">
    <subcellularLocation>
        <location evidence="1">Membrane</location>
        <topology evidence="1">Multi-pass membrane protein</topology>
    </subcellularLocation>
</comment>
<evidence type="ECO:0000313" key="8">
    <source>
        <dbReference type="Proteomes" id="UP000002026"/>
    </source>
</evidence>
<evidence type="ECO:0000256" key="2">
    <source>
        <dbReference type="ARBA" id="ARBA00022692"/>
    </source>
</evidence>
<feature type="transmembrane region" description="Helical" evidence="5">
    <location>
        <begin position="194"/>
        <end position="214"/>
    </location>
</feature>
<feature type="transmembrane region" description="Helical" evidence="5">
    <location>
        <begin position="95"/>
        <end position="115"/>
    </location>
</feature>
<keyword evidence="2 5" id="KW-0812">Transmembrane</keyword>
<dbReference type="RefSeq" id="WP_012797597.1">
    <property type="nucleotide sequence ID" value="NC_013165.1"/>
</dbReference>
<feature type="transmembrane region" description="Helical" evidence="5">
    <location>
        <begin position="167"/>
        <end position="188"/>
    </location>
</feature>
<dbReference type="Pfam" id="PF01794">
    <property type="entry name" value="Ferric_reduct"/>
    <property type="match status" value="1"/>
</dbReference>
<dbReference type="EMBL" id="CP001684">
    <property type="protein sequence ID" value="ACV21491.1"/>
    <property type="molecule type" value="Genomic_DNA"/>
</dbReference>
<name>C7N2X0_SLAHD</name>
<gene>
    <name evidence="7" type="ordered locus">Shel_04300</name>
</gene>
<evidence type="ECO:0000256" key="5">
    <source>
        <dbReference type="SAM" id="Phobius"/>
    </source>
</evidence>
<evidence type="ECO:0000256" key="4">
    <source>
        <dbReference type="ARBA" id="ARBA00023136"/>
    </source>
</evidence>
<evidence type="ECO:0000256" key="1">
    <source>
        <dbReference type="ARBA" id="ARBA00004141"/>
    </source>
</evidence>
<evidence type="ECO:0000259" key="6">
    <source>
        <dbReference type="Pfam" id="PF01794"/>
    </source>
</evidence>
<dbReference type="Proteomes" id="UP000002026">
    <property type="component" value="Chromosome"/>
</dbReference>
<accession>C7N2X0</accession>
<keyword evidence="8" id="KW-1185">Reference proteome</keyword>
<organism evidence="7 8">
    <name type="scientific">Slackia heliotrinireducens (strain ATCC 29202 / DSM 20476 / NCTC 11029 / RHS 1)</name>
    <name type="common">Peptococcus heliotrinreducens</name>
    <dbReference type="NCBI Taxonomy" id="471855"/>
    <lineage>
        <taxon>Bacteria</taxon>
        <taxon>Bacillati</taxon>
        <taxon>Actinomycetota</taxon>
        <taxon>Coriobacteriia</taxon>
        <taxon>Eggerthellales</taxon>
        <taxon>Eggerthellaceae</taxon>
        <taxon>Slackia</taxon>
    </lineage>
</organism>
<dbReference type="STRING" id="471855.Shel_04300"/>
<dbReference type="AlphaFoldDB" id="C7N2X0"/>
<dbReference type="KEGG" id="shi:Shel_04300"/>
<dbReference type="GO" id="GO:0016020">
    <property type="term" value="C:membrane"/>
    <property type="evidence" value="ECO:0007669"/>
    <property type="project" value="UniProtKB-SubCell"/>
</dbReference>
<evidence type="ECO:0000313" key="7">
    <source>
        <dbReference type="EMBL" id="ACV21491.1"/>
    </source>
</evidence>
<evidence type="ECO:0000256" key="3">
    <source>
        <dbReference type="ARBA" id="ARBA00022989"/>
    </source>
</evidence>
<dbReference type="HOGENOM" id="CLU_100156_0_0_11"/>
<proteinExistence type="predicted"/>